<evidence type="ECO:0000313" key="1">
    <source>
        <dbReference type="EMBL" id="GAA0144031.1"/>
    </source>
</evidence>
<dbReference type="PANTHER" id="PTHR10492:SF94">
    <property type="entry name" value="ATP-DEPENDENT DNA HELICASE"/>
    <property type="match status" value="1"/>
</dbReference>
<sequence>MFGMTTYGHGHKGRKVSVLVGYVQLNPIENERYYLTVLLNNVRGPTLFEYLLTVIGHCCKSFQEAAHKRGLLHNDDDIEQTLQEASTFRMPPELRRLFTTLLHYCKPANPSSLFNKFYEFMVEDFVLIKNLMHLSKNDVLQKVLQGINDTLESLGRDINEFKLVSFQYVPNEYEKLTREIGSEKNIPVPDEHLQGIHKLKSQQKIAFDTIYSAAMSDSGRVFFVEEREELERVSYTRFCLLTFVPKDTLLS</sequence>
<gene>
    <name evidence="1" type="ORF">LIER_35857</name>
</gene>
<reference evidence="1 2" key="1">
    <citation type="submission" date="2024-01" db="EMBL/GenBank/DDBJ databases">
        <title>The complete chloroplast genome sequence of Lithospermum erythrorhizon: insights into the phylogenetic relationship among Boraginaceae species and the maternal lineages of purple gromwells.</title>
        <authorList>
            <person name="Okada T."/>
            <person name="Watanabe K."/>
        </authorList>
    </citation>
    <scope>NUCLEOTIDE SEQUENCE [LARGE SCALE GENOMIC DNA]</scope>
</reference>
<dbReference type="EMBL" id="BAABME010016009">
    <property type="protein sequence ID" value="GAA0144031.1"/>
    <property type="molecule type" value="Genomic_DNA"/>
</dbReference>
<dbReference type="Proteomes" id="UP001454036">
    <property type="component" value="Unassembled WGS sequence"/>
</dbReference>
<proteinExistence type="predicted"/>
<accession>A0AAV3NY53</accession>
<comment type="caution">
    <text evidence="1">The sequence shown here is derived from an EMBL/GenBank/DDBJ whole genome shotgun (WGS) entry which is preliminary data.</text>
</comment>
<name>A0AAV3NY53_LITER</name>
<dbReference type="AlphaFoldDB" id="A0AAV3NY53"/>
<dbReference type="PANTHER" id="PTHR10492">
    <property type="match status" value="1"/>
</dbReference>
<protein>
    <submittedName>
        <fullName evidence="1">Uncharacterized protein</fullName>
    </submittedName>
</protein>
<organism evidence="1 2">
    <name type="scientific">Lithospermum erythrorhizon</name>
    <name type="common">Purple gromwell</name>
    <name type="synonym">Lithospermum officinale var. erythrorhizon</name>
    <dbReference type="NCBI Taxonomy" id="34254"/>
    <lineage>
        <taxon>Eukaryota</taxon>
        <taxon>Viridiplantae</taxon>
        <taxon>Streptophyta</taxon>
        <taxon>Embryophyta</taxon>
        <taxon>Tracheophyta</taxon>
        <taxon>Spermatophyta</taxon>
        <taxon>Magnoliopsida</taxon>
        <taxon>eudicotyledons</taxon>
        <taxon>Gunneridae</taxon>
        <taxon>Pentapetalae</taxon>
        <taxon>asterids</taxon>
        <taxon>lamiids</taxon>
        <taxon>Boraginales</taxon>
        <taxon>Boraginaceae</taxon>
        <taxon>Boraginoideae</taxon>
        <taxon>Lithospermeae</taxon>
        <taxon>Lithospermum</taxon>
    </lineage>
</organism>
<evidence type="ECO:0000313" key="2">
    <source>
        <dbReference type="Proteomes" id="UP001454036"/>
    </source>
</evidence>
<keyword evidence="2" id="KW-1185">Reference proteome</keyword>